<evidence type="ECO:0000256" key="1">
    <source>
        <dbReference type="ARBA" id="ARBA00023015"/>
    </source>
</evidence>
<dbReference type="Gene3D" id="1.10.10.10">
    <property type="entry name" value="Winged helix-like DNA-binding domain superfamily/Winged helix DNA-binding domain"/>
    <property type="match status" value="1"/>
</dbReference>
<proteinExistence type="predicted"/>
<dbReference type="OrthoDB" id="9782655at2"/>
<dbReference type="CDD" id="cd06170">
    <property type="entry name" value="LuxR_C_like"/>
    <property type="match status" value="1"/>
</dbReference>
<dbReference type="InterPro" id="IPR011006">
    <property type="entry name" value="CheY-like_superfamily"/>
</dbReference>
<keyword evidence="4" id="KW-0597">Phosphoprotein</keyword>
<keyword evidence="1" id="KW-0805">Transcription regulation</keyword>
<dbReference type="InterPro" id="IPR016032">
    <property type="entry name" value="Sig_transdc_resp-reg_C-effctor"/>
</dbReference>
<comment type="caution">
    <text evidence="7">The sequence shown here is derived from an EMBL/GenBank/DDBJ whole genome shotgun (WGS) entry which is preliminary data.</text>
</comment>
<dbReference type="EMBL" id="QOHR01000014">
    <property type="protein sequence ID" value="REC56066.1"/>
    <property type="molecule type" value="Genomic_DNA"/>
</dbReference>
<dbReference type="SMART" id="SM00421">
    <property type="entry name" value="HTH_LUXR"/>
    <property type="match status" value="1"/>
</dbReference>
<sequence>MTGLADAAAPPAFGPTAAPRIVIVEDDAAMRDSLVWLVESVGHETLAYESADAFLAEARLPCIGCVVTDMRMPGTSGLGLIEKLRARQSLLPVVVITAFASVRDAVTAMQLGAVNFLEKPFHDQDLLDLLNDAVAETRDTARACCRARAAAERLETLTARELEVMRVMAEGLRNKEIARALDISPKTVEIHRQRALAKLEVGSAVEVHRLLETATDAAPCTAFRDFS</sequence>
<dbReference type="GO" id="GO:0000160">
    <property type="term" value="P:phosphorelay signal transduction system"/>
    <property type="evidence" value="ECO:0007669"/>
    <property type="project" value="InterPro"/>
</dbReference>
<keyword evidence="3" id="KW-0804">Transcription</keyword>
<dbReference type="Pfam" id="PF00196">
    <property type="entry name" value="GerE"/>
    <property type="match status" value="1"/>
</dbReference>
<evidence type="ECO:0000259" key="6">
    <source>
        <dbReference type="PROSITE" id="PS50110"/>
    </source>
</evidence>
<evidence type="ECO:0000313" key="7">
    <source>
        <dbReference type="EMBL" id="REC56066.1"/>
    </source>
</evidence>
<name>A0A3D9BRQ6_9RHOB</name>
<dbReference type="Pfam" id="PF00072">
    <property type="entry name" value="Response_reg"/>
    <property type="match status" value="1"/>
</dbReference>
<dbReference type="SUPFAM" id="SSF52172">
    <property type="entry name" value="CheY-like"/>
    <property type="match status" value="1"/>
</dbReference>
<reference evidence="7 8" key="1">
    <citation type="journal article" date="2017" name="Int. J. Syst. Evol. Microbiol.">
        <title>Rhodosalinus sediminis gen. nov., sp. nov., isolated from marine saltern.</title>
        <authorList>
            <person name="Guo L.Y."/>
            <person name="Ling S.K."/>
            <person name="Li C.M."/>
            <person name="Chen G.J."/>
            <person name="Du Z.J."/>
        </authorList>
    </citation>
    <scope>NUCLEOTIDE SEQUENCE [LARGE SCALE GENOMIC DNA]</scope>
    <source>
        <strain evidence="7 8">WDN1C137</strain>
    </source>
</reference>
<dbReference type="PRINTS" id="PR00038">
    <property type="entry name" value="HTHLUXR"/>
</dbReference>
<feature type="domain" description="Response regulatory" evidence="6">
    <location>
        <begin position="20"/>
        <end position="134"/>
    </location>
</feature>
<feature type="modified residue" description="4-aspartylphosphate" evidence="4">
    <location>
        <position position="69"/>
    </location>
</feature>
<dbReference type="GO" id="GO:0006355">
    <property type="term" value="P:regulation of DNA-templated transcription"/>
    <property type="evidence" value="ECO:0007669"/>
    <property type="project" value="InterPro"/>
</dbReference>
<feature type="domain" description="HTH luxR-type" evidence="5">
    <location>
        <begin position="150"/>
        <end position="215"/>
    </location>
</feature>
<dbReference type="InterPro" id="IPR000792">
    <property type="entry name" value="Tscrpt_reg_LuxR_C"/>
</dbReference>
<organism evidence="7 8">
    <name type="scientific">Rhodosalinus sediminis</name>
    <dbReference type="NCBI Taxonomy" id="1940533"/>
    <lineage>
        <taxon>Bacteria</taxon>
        <taxon>Pseudomonadati</taxon>
        <taxon>Pseudomonadota</taxon>
        <taxon>Alphaproteobacteria</taxon>
        <taxon>Rhodobacterales</taxon>
        <taxon>Paracoccaceae</taxon>
        <taxon>Rhodosalinus</taxon>
    </lineage>
</organism>
<gene>
    <name evidence="7" type="ORF">DRV84_10620</name>
</gene>
<evidence type="ECO:0000313" key="8">
    <source>
        <dbReference type="Proteomes" id="UP000257131"/>
    </source>
</evidence>
<dbReference type="PANTHER" id="PTHR44688:SF16">
    <property type="entry name" value="DNA-BINDING TRANSCRIPTIONAL ACTIVATOR DEVR_DOSR"/>
    <property type="match status" value="1"/>
</dbReference>
<accession>A0A3D9BRQ6</accession>
<dbReference type="PROSITE" id="PS00622">
    <property type="entry name" value="HTH_LUXR_1"/>
    <property type="match status" value="1"/>
</dbReference>
<dbReference type="SUPFAM" id="SSF46894">
    <property type="entry name" value="C-terminal effector domain of the bipartite response regulators"/>
    <property type="match status" value="1"/>
</dbReference>
<dbReference type="PROSITE" id="PS50110">
    <property type="entry name" value="RESPONSE_REGULATORY"/>
    <property type="match status" value="1"/>
</dbReference>
<protein>
    <submittedName>
        <fullName evidence="7">DNA-binding response regulator</fullName>
    </submittedName>
</protein>
<evidence type="ECO:0000256" key="4">
    <source>
        <dbReference type="PROSITE-ProRule" id="PRU00169"/>
    </source>
</evidence>
<keyword evidence="8" id="KW-1185">Reference proteome</keyword>
<dbReference type="InterPro" id="IPR036388">
    <property type="entry name" value="WH-like_DNA-bd_sf"/>
</dbReference>
<dbReference type="PANTHER" id="PTHR44688">
    <property type="entry name" value="DNA-BINDING TRANSCRIPTIONAL ACTIVATOR DEVR_DOSR"/>
    <property type="match status" value="1"/>
</dbReference>
<dbReference type="PROSITE" id="PS50043">
    <property type="entry name" value="HTH_LUXR_2"/>
    <property type="match status" value="1"/>
</dbReference>
<evidence type="ECO:0000256" key="2">
    <source>
        <dbReference type="ARBA" id="ARBA00023125"/>
    </source>
</evidence>
<dbReference type="Proteomes" id="UP000257131">
    <property type="component" value="Unassembled WGS sequence"/>
</dbReference>
<dbReference type="InterPro" id="IPR001789">
    <property type="entry name" value="Sig_transdc_resp-reg_receiver"/>
</dbReference>
<evidence type="ECO:0000259" key="5">
    <source>
        <dbReference type="PROSITE" id="PS50043"/>
    </source>
</evidence>
<keyword evidence="2 7" id="KW-0238">DNA-binding</keyword>
<evidence type="ECO:0000256" key="3">
    <source>
        <dbReference type="ARBA" id="ARBA00023163"/>
    </source>
</evidence>
<dbReference type="GO" id="GO:0003677">
    <property type="term" value="F:DNA binding"/>
    <property type="evidence" value="ECO:0007669"/>
    <property type="project" value="UniProtKB-KW"/>
</dbReference>
<dbReference type="AlphaFoldDB" id="A0A3D9BRQ6"/>
<dbReference type="Gene3D" id="3.40.50.2300">
    <property type="match status" value="1"/>
</dbReference>
<dbReference type="SMART" id="SM00448">
    <property type="entry name" value="REC"/>
    <property type="match status" value="1"/>
</dbReference>
<dbReference type="RefSeq" id="WP_115980301.1">
    <property type="nucleotide sequence ID" value="NZ_QOHR01000014.1"/>
</dbReference>